<dbReference type="OMA" id="VTNTNKD"/>
<dbReference type="FunFam" id="2.60.40.10:FF:000029">
    <property type="entry name" value="Myomesin 1"/>
    <property type="match status" value="3"/>
</dbReference>
<dbReference type="CTD" id="127294"/>
<dbReference type="PANTHER" id="PTHR13817">
    <property type="entry name" value="TITIN"/>
    <property type="match status" value="1"/>
</dbReference>
<accession>A0A8J1J2K3</accession>
<dbReference type="FunFam" id="2.60.40.10:FF:000134">
    <property type="entry name" value="Myomesin 1"/>
    <property type="match status" value="1"/>
</dbReference>
<dbReference type="InterPro" id="IPR036179">
    <property type="entry name" value="Ig-like_dom_sf"/>
</dbReference>
<dbReference type="InterPro" id="IPR013098">
    <property type="entry name" value="Ig_I-set"/>
</dbReference>
<dbReference type="RefSeq" id="XP_031752072.1">
    <property type="nucleotide sequence ID" value="XM_031896212.1"/>
</dbReference>
<dbReference type="InterPro" id="IPR003598">
    <property type="entry name" value="Ig_sub2"/>
</dbReference>
<dbReference type="KEGG" id="xtr:101734332"/>
<dbReference type="GO" id="GO:0031430">
    <property type="term" value="C:M band"/>
    <property type="evidence" value="ECO:0000318"/>
    <property type="project" value="GO_Central"/>
</dbReference>
<evidence type="ECO:0000313" key="16">
    <source>
        <dbReference type="Xenbase" id="XB-GENE-490325"/>
    </source>
</evidence>
<reference evidence="15" key="1">
    <citation type="submission" date="2025-08" db="UniProtKB">
        <authorList>
            <consortium name="RefSeq"/>
        </authorList>
    </citation>
    <scope>IDENTIFICATION</scope>
    <source>
        <strain evidence="15">Nigerian</strain>
        <tissue evidence="15">Liver and blood</tissue>
    </source>
</reference>
<evidence type="ECO:0000256" key="9">
    <source>
        <dbReference type="ARBA" id="ARBA00071819"/>
    </source>
</evidence>
<sequence>MEKRVTSFNKQEEMSQLNQRQFEMQSRTLKRKFRTSDEELEDIPVSSIELSIIRAEQTLKPSWESKAQFDSREMWMDTSDQKREGFRNYMEKLEIGVIQACRALRERSDCKSLRRKAEEKARQQKEFRELCARRAPMFWVPLRAHCVWERMSVNLTCTIMGNPKPTVQWIKNGVPIDLRSSPPGKYRILDEYGMLTLEIRRCTLEDSADYSVVVTNDFGQATSFANVLVKSKMNKFYFTNVFTEYQGLKSGWDSVSYPSLLPVYEGEFTSLLKPVFTREKEPFIMSCVVSSNIERHVQSIQWYRDGLLLKESQRRKMAINGCDLSLNVAPAFKEDEGLYTVQIPSSSGHQEQSAYVFVRDAKPEKYGVPGAPLCVRCYDINRDSVMLAWTPPSDDRGSHVIGYYVEKCDISIHQWTPCNEVPTKICRLPVSGLTEGNTYQFRVRAVNQAGISLPSKASQPVTMMDPAEKDRLIVIPYDEQRAITVSRDDLQESVKMPLPPTNVHASEIHEDYIVLCWDEPDPHGKESLFYYVEQAISGTNNWQRIMLETTLNSPRCSLFHLDKNKSYCFRVRSANKFGVSSPSDPSEPISPKATLAIPPAPGHIIAFRDTNKSAVVQWQMVEDDPDILGYYLYSRLSGEEEWQTVNNKPLKGTRFTVPELQTGKQYEFCVRAVNEAGLSERSPPSEPITISEAIYCPTAPYGFALLCCGKDEMTISWKAPKFTAGREVLGYFLDQHDSLEVTWQEVNSQPIPKRLCKVPDLTEGHFYEFRAKALNSSGVGKMSEPSDLFKCEEWTMPEPGPPYDVRSTEVRNTSLMLQWEAPIYTGIGPVTGYIIEIREHGSGLDWKRINENIVADTHMRISDLETGKCYELRVLGVNAAGPGLPSLPCDPVVAETKPGTNEIEVGVDEEGLIYLAFENPEPIDSPQFIWSKDYKGAPDLERTEISTDGNRSKLVLTNPSEKDLGTYAVEVPNTDGISASHILTEKELADLLRRSHDIKHPLIQLISGWNKEVLENGDVRLWLQVEKLSPDAELEMIFNNKVIENTPERKITFDKENGLIEIIKEDFGEEDRGTYTAKLQDGKASNQFTVTLTGEDFDKLQDESNSKCKAWKKKKGPHFVKQLQWKVTEECHVIITCKVTNTKKETTLTWSLNKKLLPDVLFDDQSGDSKLVIKKFTSEQKGQYNAVVKDTRGEDSSDLDLTKEGFEDIMKEICRISALSASPLKCQGTLEGIKIYSDVKCFMESMNPVWYHKDKKLSSTERVKSGSTVNQVWLHITSPTESDKGQYTLELFDGKDIHKRTLDLSGKVFEAALAEHQKLKEAAIIEKNRAKVVRGLPDLATIMEDKTLCLTCHISGDPTPEVSWVKNDKNVVFKDRYKLDIKGTVVTMTIEKICAEDSGRYSITVRNKYGSEVGQVTVSVFKHGEEPEELKKSWDKTQKPRSR</sequence>
<dbReference type="SMART" id="SM00408">
    <property type="entry name" value="IGc2"/>
    <property type="match status" value="4"/>
</dbReference>
<dbReference type="InterPro" id="IPR050964">
    <property type="entry name" value="Striated_Muscle_Regulatory"/>
</dbReference>
<protein>
    <recommendedName>
        <fullName evidence="9">Myomesin-3</fullName>
    </recommendedName>
    <alternativeName>
        <fullName evidence="10">Myomesin family member 3</fullName>
    </alternativeName>
</protein>
<dbReference type="FunFam" id="2.60.40.10:FF:000069">
    <property type="entry name" value="Alpha-protein kinase 3"/>
    <property type="match status" value="1"/>
</dbReference>
<dbReference type="CDD" id="cd00096">
    <property type="entry name" value="Ig"/>
    <property type="match status" value="2"/>
</dbReference>
<dbReference type="OrthoDB" id="9936265at2759"/>
<evidence type="ECO:0000256" key="1">
    <source>
        <dbReference type="ARBA" id="ARBA00004496"/>
    </source>
</evidence>
<dbReference type="GO" id="GO:0005198">
    <property type="term" value="F:structural molecule activity"/>
    <property type="evidence" value="ECO:0007669"/>
    <property type="project" value="UniProtKB-ARBA"/>
</dbReference>
<feature type="domain" description="Fibronectin type-III" evidence="13">
    <location>
        <begin position="600"/>
        <end position="693"/>
    </location>
</feature>
<evidence type="ECO:0000256" key="3">
    <source>
        <dbReference type="ARBA" id="ARBA00022490"/>
    </source>
</evidence>
<dbReference type="Gene3D" id="2.60.40.10">
    <property type="entry name" value="Immunoglobulins"/>
    <property type="match status" value="12"/>
</dbReference>
<dbReference type="Pfam" id="PF07679">
    <property type="entry name" value="I-set"/>
    <property type="match status" value="4"/>
</dbReference>
<dbReference type="FunFam" id="2.60.40.10:FF:000124">
    <property type="entry name" value="Myomesin 1"/>
    <property type="match status" value="1"/>
</dbReference>
<dbReference type="SUPFAM" id="SSF48726">
    <property type="entry name" value="Immunoglobulin"/>
    <property type="match status" value="6"/>
</dbReference>
<name>A0A8J1J2K3_XENTR</name>
<dbReference type="PANTHER" id="PTHR13817:SF89">
    <property type="entry name" value="MYOMESIN-3"/>
    <property type="match status" value="1"/>
</dbReference>
<dbReference type="CDD" id="cd00063">
    <property type="entry name" value="FN3"/>
    <property type="match status" value="5"/>
</dbReference>
<dbReference type="InterPro" id="IPR036116">
    <property type="entry name" value="FN3_sf"/>
</dbReference>
<dbReference type="FunFam" id="2.60.40.10:FF:000179">
    <property type="entry name" value="Myomesin 2"/>
    <property type="match status" value="1"/>
</dbReference>
<feature type="domain" description="Fibronectin type-III" evidence="13">
    <location>
        <begin position="801"/>
        <end position="899"/>
    </location>
</feature>
<evidence type="ECO:0000256" key="7">
    <source>
        <dbReference type="ARBA" id="ARBA00023319"/>
    </source>
</evidence>
<keyword evidence="4" id="KW-0677">Repeat</keyword>
<dbReference type="FunFam" id="2.60.40.10:FF:000233">
    <property type="entry name" value="Myomesin 1"/>
    <property type="match status" value="1"/>
</dbReference>
<comment type="function">
    <text evidence="8">May link the intermediate filament cytoskeleton to the M-disk of the myofibrils in striated muscle.</text>
</comment>
<dbReference type="PROSITE" id="PS50853">
    <property type="entry name" value="FN3"/>
    <property type="match status" value="5"/>
</dbReference>
<feature type="domain" description="Ig-like" evidence="12">
    <location>
        <begin position="1117"/>
        <end position="1202"/>
    </location>
</feature>
<evidence type="ECO:0000259" key="12">
    <source>
        <dbReference type="PROSITE" id="PS50835"/>
    </source>
</evidence>
<feature type="domain" description="Fibronectin type-III" evidence="13">
    <location>
        <begin position="499"/>
        <end position="594"/>
    </location>
</feature>
<organism evidence="14 15">
    <name type="scientific">Xenopus tropicalis</name>
    <name type="common">Western clawed frog</name>
    <name type="synonym">Silurana tropicalis</name>
    <dbReference type="NCBI Taxonomy" id="8364"/>
    <lineage>
        <taxon>Eukaryota</taxon>
        <taxon>Metazoa</taxon>
        <taxon>Chordata</taxon>
        <taxon>Craniata</taxon>
        <taxon>Vertebrata</taxon>
        <taxon>Euteleostomi</taxon>
        <taxon>Amphibia</taxon>
        <taxon>Batrachia</taxon>
        <taxon>Anura</taxon>
        <taxon>Pipoidea</taxon>
        <taxon>Pipidae</taxon>
        <taxon>Xenopodinae</taxon>
        <taxon>Xenopus</taxon>
        <taxon>Silurana</taxon>
    </lineage>
</organism>
<dbReference type="FunFam" id="2.60.40.10:FF:000745">
    <property type="entry name" value="Myomesin 3"/>
    <property type="match status" value="1"/>
</dbReference>
<feature type="domain" description="Fibronectin type-III" evidence="13">
    <location>
        <begin position="699"/>
        <end position="794"/>
    </location>
</feature>
<dbReference type="SUPFAM" id="SSF49265">
    <property type="entry name" value="Fibronectin type III"/>
    <property type="match status" value="3"/>
</dbReference>
<feature type="region of interest" description="Disordered" evidence="11">
    <location>
        <begin position="1"/>
        <end position="22"/>
    </location>
</feature>
<evidence type="ECO:0000256" key="4">
    <source>
        <dbReference type="ARBA" id="ARBA00022737"/>
    </source>
</evidence>
<keyword evidence="14" id="KW-1185">Reference proteome</keyword>
<feature type="domain" description="Ig-like" evidence="12">
    <location>
        <begin position="258"/>
        <end position="357"/>
    </location>
</feature>
<dbReference type="SMART" id="SM00060">
    <property type="entry name" value="FN3"/>
    <property type="match status" value="5"/>
</dbReference>
<dbReference type="InterPro" id="IPR013783">
    <property type="entry name" value="Ig-like_fold"/>
</dbReference>
<proteinExistence type="predicted"/>
<evidence type="ECO:0000313" key="14">
    <source>
        <dbReference type="Proteomes" id="UP000008143"/>
    </source>
</evidence>
<dbReference type="SMART" id="SM00409">
    <property type="entry name" value="IG"/>
    <property type="match status" value="4"/>
</dbReference>
<dbReference type="GeneID" id="101734332"/>
<comment type="subcellular location">
    <subcellularLocation>
        <location evidence="1">Cytoplasm</location>
    </subcellularLocation>
</comment>
<evidence type="ECO:0000256" key="8">
    <source>
        <dbReference type="ARBA" id="ARBA00053644"/>
    </source>
</evidence>
<feature type="domain" description="Ig-like" evidence="12">
    <location>
        <begin position="1330"/>
        <end position="1419"/>
    </location>
</feature>
<feature type="domain" description="Ig-like" evidence="12">
    <location>
        <begin position="136"/>
        <end position="228"/>
    </location>
</feature>
<dbReference type="Proteomes" id="UP000008143">
    <property type="component" value="Chromosome 2"/>
</dbReference>
<keyword evidence="3" id="KW-0963">Cytoplasm</keyword>
<dbReference type="InterPro" id="IPR007110">
    <property type="entry name" value="Ig-like_dom"/>
</dbReference>
<feature type="domain" description="Fibronectin type-III" evidence="13">
    <location>
        <begin position="371"/>
        <end position="466"/>
    </location>
</feature>
<feature type="compositionally biased region" description="Basic and acidic residues" evidence="11">
    <location>
        <begin position="1"/>
        <end position="13"/>
    </location>
</feature>
<gene>
    <name evidence="15 16" type="primary">myom3</name>
</gene>
<evidence type="ECO:0000256" key="2">
    <source>
        <dbReference type="ARBA" id="ARBA00011738"/>
    </source>
</evidence>
<dbReference type="FunFam" id="2.60.40.10:FF:000197">
    <property type="entry name" value="Myomesin 1"/>
    <property type="match status" value="1"/>
</dbReference>
<evidence type="ECO:0000256" key="5">
    <source>
        <dbReference type="ARBA" id="ARBA00023054"/>
    </source>
</evidence>
<dbReference type="InterPro" id="IPR003961">
    <property type="entry name" value="FN3_dom"/>
</dbReference>
<keyword evidence="6" id="KW-0514">Muscle protein</keyword>
<evidence type="ECO:0000256" key="6">
    <source>
        <dbReference type="ARBA" id="ARBA00023179"/>
    </source>
</evidence>
<keyword evidence="5" id="KW-0175">Coiled coil</keyword>
<dbReference type="AGR" id="Xenbase:XB-GENE-490325"/>
<evidence type="ECO:0000313" key="15">
    <source>
        <dbReference type="RefSeq" id="XP_031752072.1"/>
    </source>
</evidence>
<dbReference type="GO" id="GO:0045214">
    <property type="term" value="P:sarcomere organization"/>
    <property type="evidence" value="ECO:0000318"/>
    <property type="project" value="GO_Central"/>
</dbReference>
<dbReference type="InterPro" id="IPR003599">
    <property type="entry name" value="Ig_sub"/>
</dbReference>
<dbReference type="Xenbase" id="XB-GENE-490325">
    <property type="gene designation" value="myom3"/>
</dbReference>
<dbReference type="PRINTS" id="PR00014">
    <property type="entry name" value="FNTYPEIII"/>
</dbReference>
<dbReference type="FunFam" id="2.60.40.10:FF:000192">
    <property type="entry name" value="Myomesin 1"/>
    <property type="match status" value="1"/>
</dbReference>
<evidence type="ECO:0000256" key="11">
    <source>
        <dbReference type="SAM" id="MobiDB-lite"/>
    </source>
</evidence>
<dbReference type="PROSITE" id="PS50835">
    <property type="entry name" value="IG_LIKE"/>
    <property type="match status" value="4"/>
</dbReference>
<comment type="subunit">
    <text evidence="2">Homodimer.</text>
</comment>
<evidence type="ECO:0000256" key="10">
    <source>
        <dbReference type="ARBA" id="ARBA00082261"/>
    </source>
</evidence>
<evidence type="ECO:0000259" key="13">
    <source>
        <dbReference type="PROSITE" id="PS50853"/>
    </source>
</evidence>
<dbReference type="Pfam" id="PF00041">
    <property type="entry name" value="fn3"/>
    <property type="match status" value="5"/>
</dbReference>
<keyword evidence="7" id="KW-0393">Immunoglobulin domain</keyword>